<comment type="similarity">
    <text evidence="1 4">Belongs to the glycosyl hydrolase 3 family.</text>
</comment>
<dbReference type="GO" id="GO:0005975">
    <property type="term" value="P:carbohydrate metabolic process"/>
    <property type="evidence" value="ECO:0007669"/>
    <property type="project" value="InterPro"/>
</dbReference>
<reference evidence="6 7" key="1">
    <citation type="submission" date="2018-04" db="EMBL/GenBank/DDBJ databases">
        <title>Genomic Encyclopedia of Archaeal and Bacterial Type Strains, Phase II (KMG-II): from individual species to whole genera.</title>
        <authorList>
            <person name="Goeker M."/>
        </authorList>
    </citation>
    <scope>NUCLEOTIDE SEQUENCE [LARGE SCALE GENOMIC DNA]</scope>
    <source>
        <strain evidence="6 7">DSM 28823</strain>
    </source>
</reference>
<gene>
    <name evidence="6" type="ORF">C8N47_11754</name>
</gene>
<dbReference type="PROSITE" id="PS00775">
    <property type="entry name" value="GLYCOSYL_HYDROL_F3"/>
    <property type="match status" value="1"/>
</dbReference>
<dbReference type="InterPro" id="IPR002772">
    <property type="entry name" value="Glyco_hydro_3_C"/>
</dbReference>
<evidence type="ECO:0000259" key="5">
    <source>
        <dbReference type="SMART" id="SM01217"/>
    </source>
</evidence>
<feature type="domain" description="Fibronectin type III-like" evidence="5">
    <location>
        <begin position="657"/>
        <end position="728"/>
    </location>
</feature>
<dbReference type="InterPro" id="IPR013783">
    <property type="entry name" value="Ig-like_fold"/>
</dbReference>
<keyword evidence="2 4" id="KW-0378">Hydrolase</keyword>
<dbReference type="InterPro" id="IPR036962">
    <property type="entry name" value="Glyco_hydro_3_N_sf"/>
</dbReference>
<dbReference type="OrthoDB" id="9805821at2"/>
<dbReference type="RefSeq" id="WP_107823292.1">
    <property type="nucleotide sequence ID" value="NZ_OY782574.1"/>
</dbReference>
<dbReference type="InterPro" id="IPR026891">
    <property type="entry name" value="Fn3-like"/>
</dbReference>
<dbReference type="Gene3D" id="2.60.40.10">
    <property type="entry name" value="Immunoglobulins"/>
    <property type="match status" value="1"/>
</dbReference>
<evidence type="ECO:0000313" key="7">
    <source>
        <dbReference type="Proteomes" id="UP000243525"/>
    </source>
</evidence>
<dbReference type="PRINTS" id="PR00133">
    <property type="entry name" value="GLHYDRLASE3"/>
</dbReference>
<comment type="caution">
    <text evidence="6">The sequence shown here is derived from an EMBL/GenBank/DDBJ whole genome shotgun (WGS) entry which is preliminary data.</text>
</comment>
<dbReference type="Pfam" id="PF00933">
    <property type="entry name" value="Glyco_hydro_3"/>
    <property type="match status" value="1"/>
</dbReference>
<evidence type="ECO:0000256" key="2">
    <source>
        <dbReference type="ARBA" id="ARBA00022801"/>
    </source>
</evidence>
<dbReference type="Pfam" id="PF01915">
    <property type="entry name" value="Glyco_hydro_3_C"/>
    <property type="match status" value="1"/>
</dbReference>
<dbReference type="InterPro" id="IPR019800">
    <property type="entry name" value="Glyco_hydro_3_AS"/>
</dbReference>
<dbReference type="InterPro" id="IPR017853">
    <property type="entry name" value="GH"/>
</dbReference>
<sequence length="765" mass="83440">MKEIWCWGIGVTALLLSACSPKNTVPQLGKESITDVVNAMTLDEKLDIIRGAGMPTANGDAPVVGHVAGKVPGAAGNTNPIPRLGIPALSLADGPAGLRIDSERENDSKRYYATAFPTGTSLASTWNTELVEQVGQAMGNEVHEYGVDVLLAPGMNIQRNPLGGRNFEYYSEDPLLTGKMAAAMVNGVQSNGVGTSIKHFAVNDQETVRYHIDAVVSQRAAREIYLKPFEIAIRESDPWTVMSAYNKINGTYASESYDLLTTILRDEWGYQGIVVTDWLAGRDYAGQVKAGNDLLMPGRVNEKTKIQEALSDGRLTEAELDRNIERILNLVTKSPTFKGYKYSDKPDLKAHASLAREAAAEGMILLKNEKEALPLKTKKLALLGNTSYKLIEGGKGSGQVNNAYTISLLQGMEEAGYIVDADLQKKYQDYITSASTGDDAEQSFAAVKPLDEIQFDQSELDELANENGAAIITIGRQVGEGSDRDIETDYYLVPDELSLIKNTAEAFHAKGKPVVVVLNIGAAVDVASWRDDVDGIIVAWQPGQEAGYAIADAVSGKVNPSGRLTSTLSLRYEDVPSASHFPGTPARRPKQTIYNEGIYVGYRYYNTFNKPVAYEFGYGLSYTTFQFSDLEISSETFDDELTVTLDVTNTGELAGKEVVQLYLAAPAETMDKPLEELKAFKKTKLLKPGKTQTISFSIKASDLASFNTDRSAWVADPGIYTLKIGTSSRKFDISKTFTLENEIVTEEVHQVLMPQETITEITPKL</sequence>
<dbReference type="InterPro" id="IPR001764">
    <property type="entry name" value="Glyco_hydro_3_N"/>
</dbReference>
<dbReference type="PANTHER" id="PTHR42715">
    <property type="entry name" value="BETA-GLUCOSIDASE"/>
    <property type="match status" value="1"/>
</dbReference>
<dbReference type="Gene3D" id="3.20.20.300">
    <property type="entry name" value="Glycoside hydrolase, family 3, N-terminal domain"/>
    <property type="match status" value="1"/>
</dbReference>
<dbReference type="AlphaFoldDB" id="A0A2T5BYZ9"/>
<dbReference type="PROSITE" id="PS51257">
    <property type="entry name" value="PROKAR_LIPOPROTEIN"/>
    <property type="match status" value="1"/>
</dbReference>
<keyword evidence="4" id="KW-0326">Glycosidase</keyword>
<evidence type="ECO:0000256" key="3">
    <source>
        <dbReference type="ARBA" id="ARBA00023277"/>
    </source>
</evidence>
<organism evidence="6 7">
    <name type="scientific">Mangrovibacterium marinum</name>
    <dbReference type="NCBI Taxonomy" id="1639118"/>
    <lineage>
        <taxon>Bacteria</taxon>
        <taxon>Pseudomonadati</taxon>
        <taxon>Bacteroidota</taxon>
        <taxon>Bacteroidia</taxon>
        <taxon>Marinilabiliales</taxon>
        <taxon>Prolixibacteraceae</taxon>
        <taxon>Mangrovibacterium</taxon>
    </lineage>
</organism>
<protein>
    <submittedName>
        <fullName evidence="6">Beta-glucosidase</fullName>
    </submittedName>
</protein>
<evidence type="ECO:0000313" key="6">
    <source>
        <dbReference type="EMBL" id="PTN07459.1"/>
    </source>
</evidence>
<keyword evidence="7" id="KW-1185">Reference proteome</keyword>
<dbReference type="EMBL" id="QAAD01000017">
    <property type="protein sequence ID" value="PTN07459.1"/>
    <property type="molecule type" value="Genomic_DNA"/>
</dbReference>
<dbReference type="GO" id="GO:0008422">
    <property type="term" value="F:beta-glucosidase activity"/>
    <property type="evidence" value="ECO:0007669"/>
    <property type="project" value="UniProtKB-ARBA"/>
</dbReference>
<keyword evidence="3" id="KW-0119">Carbohydrate metabolism</keyword>
<accession>A0A2T5BYZ9</accession>
<dbReference type="PANTHER" id="PTHR42715:SF10">
    <property type="entry name" value="BETA-GLUCOSIDASE"/>
    <property type="match status" value="1"/>
</dbReference>
<dbReference type="SUPFAM" id="SSF52279">
    <property type="entry name" value="Beta-D-glucan exohydrolase, C-terminal domain"/>
    <property type="match status" value="1"/>
</dbReference>
<evidence type="ECO:0000256" key="4">
    <source>
        <dbReference type="RuleBase" id="RU361161"/>
    </source>
</evidence>
<dbReference type="SUPFAM" id="SSF51445">
    <property type="entry name" value="(Trans)glycosidases"/>
    <property type="match status" value="1"/>
</dbReference>
<dbReference type="InterPro" id="IPR036881">
    <property type="entry name" value="Glyco_hydro_3_C_sf"/>
</dbReference>
<dbReference type="FunFam" id="2.60.40.10:FF:000495">
    <property type="entry name" value="Periplasmic beta-glucosidase"/>
    <property type="match status" value="1"/>
</dbReference>
<evidence type="ECO:0000256" key="1">
    <source>
        <dbReference type="ARBA" id="ARBA00005336"/>
    </source>
</evidence>
<proteinExistence type="inferred from homology"/>
<dbReference type="SMART" id="SM01217">
    <property type="entry name" value="Fn3_like"/>
    <property type="match status" value="1"/>
</dbReference>
<dbReference type="Pfam" id="PF14310">
    <property type="entry name" value="Fn3-like"/>
    <property type="match status" value="1"/>
</dbReference>
<dbReference type="Proteomes" id="UP000243525">
    <property type="component" value="Unassembled WGS sequence"/>
</dbReference>
<name>A0A2T5BYZ9_9BACT</name>
<dbReference type="Gene3D" id="3.40.50.1700">
    <property type="entry name" value="Glycoside hydrolase family 3 C-terminal domain"/>
    <property type="match status" value="1"/>
</dbReference>
<dbReference type="InterPro" id="IPR050288">
    <property type="entry name" value="Cellulose_deg_GH3"/>
</dbReference>